<dbReference type="Pfam" id="PF13561">
    <property type="entry name" value="adh_short_C2"/>
    <property type="match status" value="1"/>
</dbReference>
<organism evidence="3 4">
    <name type="scientific">Sphingomonas oligophenolica</name>
    <dbReference type="NCBI Taxonomy" id="301154"/>
    <lineage>
        <taxon>Bacteria</taxon>
        <taxon>Pseudomonadati</taxon>
        <taxon>Pseudomonadota</taxon>
        <taxon>Alphaproteobacteria</taxon>
        <taxon>Sphingomonadales</taxon>
        <taxon>Sphingomonadaceae</taxon>
        <taxon>Sphingomonas</taxon>
    </lineage>
</organism>
<name>A0ABU9YBD8_9SPHN</name>
<proteinExistence type="inferred from homology"/>
<keyword evidence="2 3" id="KW-0560">Oxidoreductase</keyword>
<dbReference type="Gene3D" id="3.40.50.720">
    <property type="entry name" value="NAD(P)-binding Rossmann-like Domain"/>
    <property type="match status" value="1"/>
</dbReference>
<dbReference type="RefSeq" id="WP_343890262.1">
    <property type="nucleotide sequence ID" value="NZ_BAAAEH010000031.1"/>
</dbReference>
<dbReference type="EMBL" id="JBDIME010000039">
    <property type="protein sequence ID" value="MEN2793128.1"/>
    <property type="molecule type" value="Genomic_DNA"/>
</dbReference>
<dbReference type="GO" id="GO:0016491">
    <property type="term" value="F:oxidoreductase activity"/>
    <property type="evidence" value="ECO:0007669"/>
    <property type="project" value="UniProtKB-KW"/>
</dbReference>
<dbReference type="PANTHER" id="PTHR43669">
    <property type="entry name" value="5-KETO-D-GLUCONATE 5-REDUCTASE"/>
    <property type="match status" value="1"/>
</dbReference>
<dbReference type="InterPro" id="IPR036291">
    <property type="entry name" value="NAD(P)-bd_dom_sf"/>
</dbReference>
<comment type="similarity">
    <text evidence="1">Belongs to the short-chain dehydrogenases/reductases (SDR) family.</text>
</comment>
<protein>
    <submittedName>
        <fullName evidence="3">SDR family oxidoreductase</fullName>
        <ecNumber evidence="3">1.-.-.-</ecNumber>
    </submittedName>
</protein>
<dbReference type="PANTHER" id="PTHR43669:SF3">
    <property type="entry name" value="ALCOHOL DEHYDROGENASE, PUTATIVE (AFU_ORTHOLOGUE AFUA_3G03445)-RELATED"/>
    <property type="match status" value="1"/>
</dbReference>
<evidence type="ECO:0000256" key="1">
    <source>
        <dbReference type="ARBA" id="ARBA00006484"/>
    </source>
</evidence>
<gene>
    <name evidence="3" type="ORF">ABC974_26115</name>
</gene>
<dbReference type="Proteomes" id="UP001419910">
    <property type="component" value="Unassembled WGS sequence"/>
</dbReference>
<sequence length="236" mass="25040">MAERRNAAIIGATGLVGRGIARALHGAGWAVTAIGRDEIKLAALREELEGQARIIVGSVADDETAQRTASDVAALSGTFDAVITTINRPVSSQPALDMPGETLIDFFRENVATHHCAAKAFIPLLSKGGRYLGIGGGMADFTVPGLVGVSMSQAAQRNLFRFLAQESEERGVSVIELMLYSHIVDPADEAVADPRGIRANEVGAHVLAILQRPDEFTGPILTLKSRKQVGMAERSQ</sequence>
<evidence type="ECO:0000313" key="4">
    <source>
        <dbReference type="Proteomes" id="UP001419910"/>
    </source>
</evidence>
<comment type="caution">
    <text evidence="3">The sequence shown here is derived from an EMBL/GenBank/DDBJ whole genome shotgun (WGS) entry which is preliminary data.</text>
</comment>
<accession>A0ABU9YBD8</accession>
<evidence type="ECO:0000313" key="3">
    <source>
        <dbReference type="EMBL" id="MEN2793128.1"/>
    </source>
</evidence>
<dbReference type="SUPFAM" id="SSF51735">
    <property type="entry name" value="NAD(P)-binding Rossmann-fold domains"/>
    <property type="match status" value="1"/>
</dbReference>
<reference evidence="3 4" key="1">
    <citation type="submission" date="2024-05" db="EMBL/GenBank/DDBJ databases">
        <authorList>
            <person name="Liu Q."/>
            <person name="Xin Y.-H."/>
        </authorList>
    </citation>
    <scope>NUCLEOTIDE SEQUENCE [LARGE SCALE GENOMIC DNA]</scope>
    <source>
        <strain evidence="3 4">CGMCC 1.10181</strain>
    </source>
</reference>
<keyword evidence="4" id="KW-1185">Reference proteome</keyword>
<dbReference type="CDD" id="cd05233">
    <property type="entry name" value="SDR_c"/>
    <property type="match status" value="1"/>
</dbReference>
<dbReference type="EC" id="1.-.-.-" evidence="3"/>
<dbReference type="InterPro" id="IPR002347">
    <property type="entry name" value="SDR_fam"/>
</dbReference>
<evidence type="ECO:0000256" key="2">
    <source>
        <dbReference type="ARBA" id="ARBA00023002"/>
    </source>
</evidence>